<keyword evidence="1" id="KW-0812">Transmembrane</keyword>
<dbReference type="EMBL" id="BMIA01000001">
    <property type="protein sequence ID" value="GGH32598.1"/>
    <property type="molecule type" value="Genomic_DNA"/>
</dbReference>
<feature type="transmembrane region" description="Helical" evidence="1">
    <location>
        <begin position="89"/>
        <end position="109"/>
    </location>
</feature>
<name>A0ABQ1YQ17_9BACT</name>
<sequence>MFTYLYEAKHSTSIFMERSGKNESQNSVIFALIYGATYLPAAWLLKHQMIGKPLSIIVAIIPIITFALFVLKLIKAFSVMDEVRQRVQLEAVVIGFSLTAMLIMLLFLLELCGVSNPGWFGYGHLVGYCWLFYFVGWFVSKKKYDV</sequence>
<comment type="caution">
    <text evidence="2">The sequence shown here is derived from an EMBL/GenBank/DDBJ whole genome shotgun (WGS) entry which is preliminary data.</text>
</comment>
<keyword evidence="1" id="KW-1133">Transmembrane helix</keyword>
<feature type="transmembrane region" description="Helical" evidence="1">
    <location>
        <begin position="26"/>
        <end position="44"/>
    </location>
</feature>
<feature type="transmembrane region" description="Helical" evidence="1">
    <location>
        <begin position="56"/>
        <end position="77"/>
    </location>
</feature>
<feature type="transmembrane region" description="Helical" evidence="1">
    <location>
        <begin position="121"/>
        <end position="140"/>
    </location>
</feature>
<keyword evidence="3" id="KW-1185">Reference proteome</keyword>
<reference evidence="3" key="1">
    <citation type="journal article" date="2019" name="Int. J. Syst. Evol. Microbiol.">
        <title>The Global Catalogue of Microorganisms (GCM) 10K type strain sequencing project: providing services to taxonomists for standard genome sequencing and annotation.</title>
        <authorList>
            <consortium name="The Broad Institute Genomics Platform"/>
            <consortium name="The Broad Institute Genome Sequencing Center for Infectious Disease"/>
            <person name="Wu L."/>
            <person name="Ma J."/>
        </authorList>
    </citation>
    <scope>NUCLEOTIDE SEQUENCE [LARGE SCALE GENOMIC DNA]</scope>
    <source>
        <strain evidence="3">CGMCC 1.15288</strain>
    </source>
</reference>
<dbReference type="Proteomes" id="UP000600214">
    <property type="component" value="Unassembled WGS sequence"/>
</dbReference>
<proteinExistence type="predicted"/>
<evidence type="ECO:0000256" key="1">
    <source>
        <dbReference type="SAM" id="Phobius"/>
    </source>
</evidence>
<accession>A0ABQ1YQ17</accession>
<dbReference type="RefSeq" id="WP_188931656.1">
    <property type="nucleotide sequence ID" value="NZ_BMIA01000001.1"/>
</dbReference>
<keyword evidence="1" id="KW-0472">Membrane</keyword>
<organism evidence="2 3">
    <name type="scientific">Dyadobacter endophyticus</name>
    <dbReference type="NCBI Taxonomy" id="1749036"/>
    <lineage>
        <taxon>Bacteria</taxon>
        <taxon>Pseudomonadati</taxon>
        <taxon>Bacteroidota</taxon>
        <taxon>Cytophagia</taxon>
        <taxon>Cytophagales</taxon>
        <taxon>Spirosomataceae</taxon>
        <taxon>Dyadobacter</taxon>
    </lineage>
</organism>
<evidence type="ECO:0000313" key="3">
    <source>
        <dbReference type="Proteomes" id="UP000600214"/>
    </source>
</evidence>
<evidence type="ECO:0000313" key="2">
    <source>
        <dbReference type="EMBL" id="GGH32598.1"/>
    </source>
</evidence>
<protein>
    <submittedName>
        <fullName evidence="2">Uncharacterized protein</fullName>
    </submittedName>
</protein>
<gene>
    <name evidence="2" type="ORF">GCM10007423_22220</name>
</gene>